<accession>A0A0R1QDF1</accession>
<dbReference type="GO" id="GO:0004452">
    <property type="term" value="F:isopentenyl-diphosphate delta-isomerase activity"/>
    <property type="evidence" value="ECO:0007669"/>
    <property type="project" value="UniProtKB-UniRule"/>
</dbReference>
<dbReference type="GO" id="GO:0016491">
    <property type="term" value="F:oxidoreductase activity"/>
    <property type="evidence" value="ECO:0007669"/>
    <property type="project" value="InterPro"/>
</dbReference>
<dbReference type="SUPFAM" id="SSF51395">
    <property type="entry name" value="FMN-linked oxidoreductases"/>
    <property type="match status" value="1"/>
</dbReference>
<feature type="binding site" evidence="11">
    <location>
        <begin position="7"/>
        <end position="8"/>
    </location>
    <ligand>
        <name>substrate</name>
    </ligand>
</feature>
<protein>
    <recommendedName>
        <fullName evidence="11">Isopentenyl-diphosphate delta-isomerase</fullName>
        <shortName evidence="11">IPP isomerase</shortName>
        <ecNumber evidence="11">5.3.3.2</ecNumber>
    </recommendedName>
    <alternativeName>
        <fullName evidence="11">Isopentenyl diphosphate:dimethylallyl diphosphate isomerase</fullName>
    </alternativeName>
    <alternativeName>
        <fullName evidence="11">Isopentenyl pyrophosphate isomerase</fullName>
    </alternativeName>
    <alternativeName>
        <fullName evidence="11">Type 2 isopentenyl diphosphate isomerase</fullName>
        <shortName evidence="11">IDI-2</shortName>
    </alternativeName>
</protein>
<evidence type="ECO:0000256" key="1">
    <source>
        <dbReference type="ARBA" id="ARBA00001917"/>
    </source>
</evidence>
<reference evidence="13 14" key="1">
    <citation type="journal article" date="2015" name="Genome Announc.">
        <title>Expanding the biotechnology potential of lactobacilli through comparative genomics of 213 strains and associated genera.</title>
        <authorList>
            <person name="Sun Z."/>
            <person name="Harris H.M."/>
            <person name="McCann A."/>
            <person name="Guo C."/>
            <person name="Argimon S."/>
            <person name="Zhang W."/>
            <person name="Yang X."/>
            <person name="Jeffery I.B."/>
            <person name="Cooney J.C."/>
            <person name="Kagawa T.F."/>
            <person name="Liu W."/>
            <person name="Song Y."/>
            <person name="Salvetti E."/>
            <person name="Wrobel A."/>
            <person name="Rasinkangas P."/>
            <person name="Parkhill J."/>
            <person name="Rea M.C."/>
            <person name="O'Sullivan O."/>
            <person name="Ritari J."/>
            <person name="Douillard F.P."/>
            <person name="Paul Ross R."/>
            <person name="Yang R."/>
            <person name="Briner A.E."/>
            <person name="Felis G.E."/>
            <person name="de Vos W.M."/>
            <person name="Barrangou R."/>
            <person name="Klaenhammer T.R."/>
            <person name="Caufield P.W."/>
            <person name="Cui Y."/>
            <person name="Zhang H."/>
            <person name="O'Toole P.W."/>
        </authorList>
    </citation>
    <scope>NUCLEOTIDE SEQUENCE [LARGE SCALE GENOMIC DNA]</scope>
    <source>
        <strain evidence="13 14">DSM 19971</strain>
    </source>
</reference>
<feature type="domain" description="FMN-dependent dehydrogenase" evidence="12">
    <location>
        <begin position="150"/>
        <end position="325"/>
    </location>
</feature>
<keyword evidence="5 11" id="KW-0479">Metal-binding</keyword>
<feature type="binding site" evidence="11">
    <location>
        <position position="184"/>
    </location>
    <ligand>
        <name>FMN</name>
        <dbReference type="ChEBI" id="CHEBI:58210"/>
    </ligand>
</feature>
<keyword evidence="4 11" id="KW-0288">FMN</keyword>
<name>A0A0R1QDF1_9LACO</name>
<feature type="binding site" evidence="11">
    <location>
        <position position="94"/>
    </location>
    <ligand>
        <name>FMN</name>
        <dbReference type="ChEBI" id="CHEBI:58210"/>
    </ligand>
</feature>
<feature type="binding site" evidence="11">
    <location>
        <position position="154"/>
    </location>
    <ligand>
        <name>Mg(2+)</name>
        <dbReference type="ChEBI" id="CHEBI:18420"/>
    </ligand>
</feature>
<feature type="binding site" evidence="11">
    <location>
        <position position="214"/>
    </location>
    <ligand>
        <name>FMN</name>
        <dbReference type="ChEBI" id="CHEBI:58210"/>
    </ligand>
</feature>
<feature type="binding site" evidence="11">
    <location>
        <begin position="260"/>
        <end position="262"/>
    </location>
    <ligand>
        <name>FMN</name>
        <dbReference type="ChEBI" id="CHEBI:58210"/>
    </ligand>
</feature>
<dbReference type="InterPro" id="IPR000262">
    <property type="entry name" value="FMN-dep_DH"/>
</dbReference>
<keyword evidence="3 11" id="KW-0285">Flavoprotein</keyword>
<dbReference type="RefSeq" id="WP_057735548.1">
    <property type="nucleotide sequence ID" value="NZ_AZEG01000001.1"/>
</dbReference>
<evidence type="ECO:0000259" key="12">
    <source>
        <dbReference type="Pfam" id="PF01070"/>
    </source>
</evidence>
<feature type="binding site" evidence="11">
    <location>
        <position position="153"/>
    </location>
    <ligand>
        <name>substrate</name>
    </ligand>
</feature>
<evidence type="ECO:0000256" key="8">
    <source>
        <dbReference type="ARBA" id="ARBA00023229"/>
    </source>
</evidence>
<dbReference type="InterPro" id="IPR013785">
    <property type="entry name" value="Aldolase_TIM"/>
</dbReference>
<evidence type="ECO:0000256" key="4">
    <source>
        <dbReference type="ARBA" id="ARBA00022643"/>
    </source>
</evidence>
<feature type="binding site" evidence="11">
    <location>
        <position position="123"/>
    </location>
    <ligand>
        <name>FMN</name>
        <dbReference type="ChEBI" id="CHEBI:58210"/>
    </ligand>
</feature>
<keyword evidence="8 11" id="KW-0414">Isoprene biosynthesis</keyword>
<evidence type="ECO:0000256" key="11">
    <source>
        <dbReference type="HAMAP-Rule" id="MF_00354"/>
    </source>
</evidence>
<comment type="function">
    <text evidence="11">Involved in the biosynthesis of isoprenoids. Catalyzes the 1,3-allylic rearrangement of the homoallylic substrate isopentenyl (IPP) to its allylic isomer, dimethylallyl diphosphate (DMAPP).</text>
</comment>
<evidence type="ECO:0000256" key="5">
    <source>
        <dbReference type="ARBA" id="ARBA00022723"/>
    </source>
</evidence>
<dbReference type="STRING" id="1423812.FD20_GL000109"/>
<organism evidence="13 14">
    <name type="scientific">Liquorilactobacillus uvarum DSM 19971</name>
    <dbReference type="NCBI Taxonomy" id="1423812"/>
    <lineage>
        <taxon>Bacteria</taxon>
        <taxon>Bacillati</taxon>
        <taxon>Bacillota</taxon>
        <taxon>Bacilli</taxon>
        <taxon>Lactobacillales</taxon>
        <taxon>Lactobacillaceae</taxon>
        <taxon>Liquorilactobacillus</taxon>
    </lineage>
</organism>
<dbReference type="InterPro" id="IPR011179">
    <property type="entry name" value="IPdP_isomerase"/>
</dbReference>
<dbReference type="GO" id="GO:0005737">
    <property type="term" value="C:cytoplasm"/>
    <property type="evidence" value="ECO:0007669"/>
    <property type="project" value="UniProtKB-SubCell"/>
</dbReference>
<keyword evidence="9 11" id="KW-0413">Isomerase</keyword>
<keyword evidence="7 11" id="KW-0521">NADP</keyword>
<dbReference type="AlphaFoldDB" id="A0A0R1QDF1"/>
<dbReference type="PANTHER" id="PTHR43665:SF1">
    <property type="entry name" value="ISOPENTENYL-DIPHOSPHATE DELTA-ISOMERASE"/>
    <property type="match status" value="1"/>
</dbReference>
<dbReference type="PIRSF" id="PIRSF003314">
    <property type="entry name" value="IPP_isomerase"/>
    <property type="match status" value="1"/>
</dbReference>
<evidence type="ECO:0000313" key="14">
    <source>
        <dbReference type="Proteomes" id="UP000051155"/>
    </source>
</evidence>
<dbReference type="NCBIfam" id="TIGR02151">
    <property type="entry name" value="IPP_isom_2"/>
    <property type="match status" value="1"/>
</dbReference>
<comment type="catalytic activity">
    <reaction evidence="11">
        <text>isopentenyl diphosphate = dimethylallyl diphosphate</text>
        <dbReference type="Rhea" id="RHEA:23284"/>
        <dbReference type="ChEBI" id="CHEBI:57623"/>
        <dbReference type="ChEBI" id="CHEBI:128769"/>
        <dbReference type="EC" id="5.3.3.2"/>
    </reaction>
</comment>
<dbReference type="GO" id="GO:0010181">
    <property type="term" value="F:FMN binding"/>
    <property type="evidence" value="ECO:0007669"/>
    <property type="project" value="UniProtKB-UniRule"/>
</dbReference>
<evidence type="ECO:0000256" key="6">
    <source>
        <dbReference type="ARBA" id="ARBA00022842"/>
    </source>
</evidence>
<comment type="subcellular location">
    <subcellularLocation>
        <location evidence="11">Cytoplasm</location>
    </subcellularLocation>
</comment>
<feature type="binding site" evidence="11">
    <location>
        <begin position="281"/>
        <end position="282"/>
    </location>
    <ligand>
        <name>FMN</name>
        <dbReference type="ChEBI" id="CHEBI:58210"/>
    </ligand>
</feature>
<keyword evidence="6 11" id="KW-0460">Magnesium</keyword>
<evidence type="ECO:0000256" key="2">
    <source>
        <dbReference type="ARBA" id="ARBA00022490"/>
    </source>
</evidence>
<feature type="binding site" evidence="11">
    <location>
        <position position="209"/>
    </location>
    <ligand>
        <name>FMN</name>
        <dbReference type="ChEBI" id="CHEBI:58210"/>
    </ligand>
</feature>
<dbReference type="HAMAP" id="MF_00354">
    <property type="entry name" value="Idi_2"/>
    <property type="match status" value="1"/>
</dbReference>
<dbReference type="GO" id="GO:0008299">
    <property type="term" value="P:isoprenoid biosynthetic process"/>
    <property type="evidence" value="ECO:0007669"/>
    <property type="project" value="UniProtKB-UniRule"/>
</dbReference>
<dbReference type="EC" id="5.3.3.2" evidence="11"/>
<comment type="caution">
    <text evidence="11">Lacks conserved residue(s) required for the propagation of feature annotation.</text>
</comment>
<comment type="subunit">
    <text evidence="10 11">Homooctamer. Dimer of tetramers.</text>
</comment>
<keyword evidence="2 11" id="KW-0963">Cytoplasm</keyword>
<dbReference type="EMBL" id="AZEG01000001">
    <property type="protein sequence ID" value="KRL39067.1"/>
    <property type="molecule type" value="Genomic_DNA"/>
</dbReference>
<dbReference type="PATRIC" id="fig|1423812.3.peg.111"/>
<dbReference type="CDD" id="cd02811">
    <property type="entry name" value="IDI-2_FMN"/>
    <property type="match status" value="1"/>
</dbReference>
<evidence type="ECO:0000313" key="13">
    <source>
        <dbReference type="EMBL" id="KRL39067.1"/>
    </source>
</evidence>
<dbReference type="OrthoDB" id="9795032at2"/>
<dbReference type="GO" id="GO:0000287">
    <property type="term" value="F:magnesium ion binding"/>
    <property type="evidence" value="ECO:0007669"/>
    <property type="project" value="UniProtKB-UniRule"/>
</dbReference>
<comment type="similarity">
    <text evidence="11">Belongs to the IPP isomerase type 2 family.</text>
</comment>
<dbReference type="Proteomes" id="UP000051155">
    <property type="component" value="Unassembled WGS sequence"/>
</dbReference>
<evidence type="ECO:0000256" key="9">
    <source>
        <dbReference type="ARBA" id="ARBA00023235"/>
    </source>
</evidence>
<gene>
    <name evidence="11" type="primary">fni</name>
    <name evidence="13" type="ORF">FD20_GL000109</name>
</gene>
<comment type="caution">
    <text evidence="13">The sequence shown here is derived from an EMBL/GenBank/DDBJ whole genome shotgun (WGS) entry which is preliminary data.</text>
</comment>
<dbReference type="Gene3D" id="3.20.20.70">
    <property type="entry name" value="Aldolase class I"/>
    <property type="match status" value="1"/>
</dbReference>
<dbReference type="GO" id="GO:0070402">
    <property type="term" value="F:NADPH binding"/>
    <property type="evidence" value="ECO:0007669"/>
    <property type="project" value="UniProtKB-UniRule"/>
</dbReference>
<evidence type="ECO:0000256" key="10">
    <source>
        <dbReference type="ARBA" id="ARBA00025810"/>
    </source>
</evidence>
<dbReference type="PANTHER" id="PTHR43665">
    <property type="entry name" value="ISOPENTENYL-DIPHOSPHATE DELTA-ISOMERASE"/>
    <property type="match status" value="1"/>
</dbReference>
<comment type="cofactor">
    <cofactor evidence="11">
        <name>Mg(2+)</name>
        <dbReference type="ChEBI" id="CHEBI:18420"/>
    </cofactor>
</comment>
<comment type="cofactor">
    <cofactor evidence="11">
        <name>NADPH</name>
        <dbReference type="ChEBI" id="CHEBI:57783"/>
    </cofactor>
</comment>
<proteinExistence type="inferred from homology"/>
<comment type="cofactor">
    <cofactor evidence="1 11">
        <name>FMN</name>
        <dbReference type="ChEBI" id="CHEBI:58210"/>
    </cofactor>
</comment>
<sequence length="350" mass="38473">MNSHSHRKDEHVFIAEKLYQSESTNGLDQIKLFPNNLPEIAWDEVNITTTLAGIPIPAPFFINAMSGGSPSTAKLNEKLAAAAAATGIPMATGSESIALKLPEVESSFSIVRKEIPDGIVLGNLGADHSLEDAKRAVALLKADILEIHLNAAQEIVMPEGDRKLKWRENLKKIITNLEIPVLVKEVGFGISPRLLQQFKNLGIKYVDLSGRGGTNFAKIENQRRHAKDFPLLDNFGLSTAETLIASQPFQKEFSFTASGGIRNALDIVKCLVLGADNVGISGLFLHTVLKQDSAGLIELIEKLKYQVQSLMVLLGCHNIAELRQADFTLAPELYIFQKQLQNYPQKNKRN</sequence>
<evidence type="ECO:0000256" key="7">
    <source>
        <dbReference type="ARBA" id="ARBA00022857"/>
    </source>
</evidence>
<dbReference type="Pfam" id="PF01070">
    <property type="entry name" value="FMN_dh"/>
    <property type="match status" value="1"/>
</dbReference>
<evidence type="ECO:0000256" key="3">
    <source>
        <dbReference type="ARBA" id="ARBA00022630"/>
    </source>
</evidence>
<keyword evidence="14" id="KW-1185">Reference proteome</keyword>